<dbReference type="InterPro" id="IPR013094">
    <property type="entry name" value="AB_hydrolase_3"/>
</dbReference>
<evidence type="ECO:0000259" key="2">
    <source>
        <dbReference type="Pfam" id="PF07859"/>
    </source>
</evidence>
<dbReference type="InterPro" id="IPR029058">
    <property type="entry name" value="AB_hydrolase_fold"/>
</dbReference>
<organism evidence="3 4">
    <name type="scientific">Amylocarpus encephaloides</name>
    <dbReference type="NCBI Taxonomy" id="45428"/>
    <lineage>
        <taxon>Eukaryota</taxon>
        <taxon>Fungi</taxon>
        <taxon>Dikarya</taxon>
        <taxon>Ascomycota</taxon>
        <taxon>Pezizomycotina</taxon>
        <taxon>Leotiomycetes</taxon>
        <taxon>Helotiales</taxon>
        <taxon>Helotiales incertae sedis</taxon>
        <taxon>Amylocarpus</taxon>
    </lineage>
</organism>
<dbReference type="OrthoDB" id="408631at2759"/>
<reference evidence="3" key="1">
    <citation type="journal article" date="2021" name="IMA Fungus">
        <title>Genomic characterization of three marine fungi, including Emericellopsis atlantica sp. nov. with signatures of a generalist lifestyle and marine biomass degradation.</title>
        <authorList>
            <person name="Hagestad O.C."/>
            <person name="Hou L."/>
            <person name="Andersen J.H."/>
            <person name="Hansen E.H."/>
            <person name="Altermark B."/>
            <person name="Li C."/>
            <person name="Kuhnert E."/>
            <person name="Cox R.J."/>
            <person name="Crous P.W."/>
            <person name="Spatafora J.W."/>
            <person name="Lail K."/>
            <person name="Amirebrahimi M."/>
            <person name="Lipzen A."/>
            <person name="Pangilinan J."/>
            <person name="Andreopoulos W."/>
            <person name="Hayes R.D."/>
            <person name="Ng V."/>
            <person name="Grigoriev I.V."/>
            <person name="Jackson S.A."/>
            <person name="Sutton T.D.S."/>
            <person name="Dobson A.D.W."/>
            <person name="Rama T."/>
        </authorList>
    </citation>
    <scope>NUCLEOTIDE SEQUENCE</scope>
    <source>
        <strain evidence="3">TRa018bII</strain>
    </source>
</reference>
<dbReference type="EMBL" id="MU251466">
    <property type="protein sequence ID" value="KAG9234343.1"/>
    <property type="molecule type" value="Genomic_DNA"/>
</dbReference>
<gene>
    <name evidence="3" type="ORF">BJ875DRAFT_16544</name>
</gene>
<proteinExistence type="predicted"/>
<evidence type="ECO:0000313" key="3">
    <source>
        <dbReference type="EMBL" id="KAG9234343.1"/>
    </source>
</evidence>
<accession>A0A9P8C562</accession>
<protein>
    <submittedName>
        <fullName evidence="3">Alpha/Beta hydrolase protein</fullName>
    </submittedName>
</protein>
<evidence type="ECO:0000256" key="1">
    <source>
        <dbReference type="ARBA" id="ARBA00022801"/>
    </source>
</evidence>
<name>A0A9P8C562_9HELO</name>
<dbReference type="Pfam" id="PF07859">
    <property type="entry name" value="Abhydrolase_3"/>
    <property type="match status" value="1"/>
</dbReference>
<dbReference type="PANTHER" id="PTHR48081">
    <property type="entry name" value="AB HYDROLASE SUPERFAMILY PROTEIN C4A8.06C"/>
    <property type="match status" value="1"/>
</dbReference>
<keyword evidence="1 3" id="KW-0378">Hydrolase</keyword>
<dbReference type="InterPro" id="IPR050300">
    <property type="entry name" value="GDXG_lipolytic_enzyme"/>
</dbReference>
<dbReference type="AlphaFoldDB" id="A0A9P8C562"/>
<feature type="domain" description="Alpha/beta hydrolase fold-3" evidence="2">
    <location>
        <begin position="84"/>
        <end position="296"/>
    </location>
</feature>
<dbReference type="Proteomes" id="UP000824998">
    <property type="component" value="Unassembled WGS sequence"/>
</dbReference>
<evidence type="ECO:0000313" key="4">
    <source>
        <dbReference type="Proteomes" id="UP000824998"/>
    </source>
</evidence>
<dbReference type="PANTHER" id="PTHR48081:SF8">
    <property type="entry name" value="ALPHA_BETA HYDROLASE FOLD-3 DOMAIN-CONTAINING PROTEIN-RELATED"/>
    <property type="match status" value="1"/>
</dbReference>
<sequence>MTSLSTDGFATGWLEYEKVLGQRPILKGSPQDIVDQFNGLGVALAAQAPPPDTSVETRDDTADGVPVRIYKSLDSGDQKLPIGVYYHGGGLLCGNIDGEDAWCRFIAKATPCIIVSVDYRLSQTDKFPAQLDDSMKAYHWVLKNASTLNALPNKIFTIGASAGGGLALGVADQLIKSGSRSKICGVVGLVPVTAHPSNVPEKYKSIYNSYEENKTDVPIIDADSMATFFQASAVDFKDEKAFVVLSKDLKEFPPVYIATCGKDPLRDDGVVLEAMLNDLGVPTKRDHYEGEPHYFWLFPGIQGGVEFLENVAKGAQWVLGAGS</sequence>
<dbReference type="GO" id="GO:0016787">
    <property type="term" value="F:hydrolase activity"/>
    <property type="evidence" value="ECO:0007669"/>
    <property type="project" value="UniProtKB-KW"/>
</dbReference>
<dbReference type="Gene3D" id="3.40.50.1820">
    <property type="entry name" value="alpha/beta hydrolase"/>
    <property type="match status" value="1"/>
</dbReference>
<comment type="caution">
    <text evidence="3">The sequence shown here is derived from an EMBL/GenBank/DDBJ whole genome shotgun (WGS) entry which is preliminary data.</text>
</comment>
<keyword evidence="4" id="KW-1185">Reference proteome</keyword>
<dbReference type="SUPFAM" id="SSF53474">
    <property type="entry name" value="alpha/beta-Hydrolases"/>
    <property type="match status" value="1"/>
</dbReference>